<dbReference type="Pfam" id="PF02661">
    <property type="entry name" value="Fic"/>
    <property type="match status" value="1"/>
</dbReference>
<feature type="domain" description="Fido" evidence="1">
    <location>
        <begin position="322"/>
        <end position="454"/>
    </location>
</feature>
<comment type="caution">
    <text evidence="2">The sequence shown here is derived from an EMBL/GenBank/DDBJ whole genome shotgun (WGS) entry which is preliminary data.</text>
</comment>
<proteinExistence type="predicted"/>
<gene>
    <name evidence="2" type="ORF">ACFSJE_16005</name>
</gene>
<dbReference type="EMBL" id="JBHUHU010000005">
    <property type="protein sequence ID" value="MFD2101294.1"/>
    <property type="molecule type" value="Genomic_DNA"/>
</dbReference>
<evidence type="ECO:0000259" key="1">
    <source>
        <dbReference type="PROSITE" id="PS51459"/>
    </source>
</evidence>
<dbReference type="InterPro" id="IPR036597">
    <property type="entry name" value="Fido-like_dom_sf"/>
</dbReference>
<dbReference type="InterPro" id="IPR003812">
    <property type="entry name" value="Fido"/>
</dbReference>
<dbReference type="Gene3D" id="1.10.3290.10">
    <property type="entry name" value="Fido-like domain"/>
    <property type="match status" value="1"/>
</dbReference>
<evidence type="ECO:0000313" key="3">
    <source>
        <dbReference type="Proteomes" id="UP001597342"/>
    </source>
</evidence>
<dbReference type="RefSeq" id="WP_379831872.1">
    <property type="nucleotide sequence ID" value="NZ_JBHUHU010000005.1"/>
</dbReference>
<dbReference type="SUPFAM" id="SSF140931">
    <property type="entry name" value="Fic-like"/>
    <property type="match status" value="1"/>
</dbReference>
<keyword evidence="3" id="KW-1185">Reference proteome</keyword>
<protein>
    <submittedName>
        <fullName evidence="2">Fic family protein</fullName>
    </submittedName>
</protein>
<name>A0ABW4Y1Y3_9FLAO</name>
<dbReference type="PANTHER" id="PTHR13504">
    <property type="entry name" value="FIDO DOMAIN-CONTAINING PROTEIN DDB_G0283145"/>
    <property type="match status" value="1"/>
</dbReference>
<organism evidence="2 3">
    <name type="scientific">Flagellimonas iocasae</name>
    <dbReference type="NCBI Taxonomy" id="2055905"/>
    <lineage>
        <taxon>Bacteria</taxon>
        <taxon>Pseudomonadati</taxon>
        <taxon>Bacteroidota</taxon>
        <taxon>Flavobacteriia</taxon>
        <taxon>Flavobacteriales</taxon>
        <taxon>Flavobacteriaceae</taxon>
        <taxon>Flagellimonas</taxon>
    </lineage>
</organism>
<dbReference type="PANTHER" id="PTHR13504:SF38">
    <property type="entry name" value="FIDO DOMAIN-CONTAINING PROTEIN"/>
    <property type="match status" value="1"/>
</dbReference>
<sequence>MEKNIPIHLQEIIFSSSDKALSKQISKLEKEGIIRKIAPRIYTSNFEQSAEELIRKHIFTILGHQYPDAVLSHRSALEFEPTAIGHLFVTYTYTKNIKLPGITIRFLEGKGPIEGDTRSFGNLYVSQQERAFLENLQVSRRPGPQSKTLPLPELEEKLEQIVRVKGEKGLNEIRDRAKTISEELDMPNEFKKLNALISALLTTKPSKILSSPVALARAFGIPYDPARLELFEKLFRYLKQVGHKEIPENNGSTRAFKNFAFYEAYFSNYIEGTVFELEEAKNIIKSGLPLATRDEDSHDVLGTYQIVSNKKEMAKVPSSPEEMIDMLQYRHRILLSARASKKPGDFKDKNNKAGQTHFVDFNLVKGTLIKGFEYLNLLKDAFSRAAYIMFMISEVHPFLDGNGRIARVMMNAELVSQNQSRIIIPTVYREDYLGALRLMTRQQNPKTYVNMLKRAQEFSASIRAENMDDVEAYLETCNAFSDDEGVVLQFNAPPDT</sequence>
<evidence type="ECO:0000313" key="2">
    <source>
        <dbReference type="EMBL" id="MFD2101294.1"/>
    </source>
</evidence>
<accession>A0ABW4Y1Y3</accession>
<dbReference type="PROSITE" id="PS51459">
    <property type="entry name" value="FIDO"/>
    <property type="match status" value="1"/>
</dbReference>
<dbReference type="InterPro" id="IPR040198">
    <property type="entry name" value="Fido_containing"/>
</dbReference>
<reference evidence="3" key="1">
    <citation type="journal article" date="2019" name="Int. J. Syst. Evol. Microbiol.">
        <title>The Global Catalogue of Microorganisms (GCM) 10K type strain sequencing project: providing services to taxonomists for standard genome sequencing and annotation.</title>
        <authorList>
            <consortium name="The Broad Institute Genomics Platform"/>
            <consortium name="The Broad Institute Genome Sequencing Center for Infectious Disease"/>
            <person name="Wu L."/>
            <person name="Ma J."/>
        </authorList>
    </citation>
    <scope>NUCLEOTIDE SEQUENCE [LARGE SCALE GENOMIC DNA]</scope>
    <source>
        <strain evidence="3">JCM 3389</strain>
    </source>
</reference>
<dbReference type="Proteomes" id="UP001597342">
    <property type="component" value="Unassembled WGS sequence"/>
</dbReference>